<dbReference type="Pfam" id="PF04073">
    <property type="entry name" value="tRNA_edit"/>
    <property type="match status" value="1"/>
</dbReference>
<organism evidence="6 7">
    <name type="scientific">Candidatus Mucispirillum faecigallinarum</name>
    <dbReference type="NCBI Taxonomy" id="2838699"/>
    <lineage>
        <taxon>Bacteria</taxon>
        <taxon>Pseudomonadati</taxon>
        <taxon>Deferribacterota</taxon>
        <taxon>Deferribacteres</taxon>
        <taxon>Deferribacterales</taxon>
        <taxon>Mucispirillaceae</taxon>
        <taxon>Mucispirillum</taxon>
    </lineage>
</organism>
<feature type="domain" description="YbaK/aminoacyl-tRNA synthetase-associated" evidence="5">
    <location>
        <begin position="37"/>
        <end position="146"/>
    </location>
</feature>
<dbReference type="NCBIfam" id="TIGR00011">
    <property type="entry name" value="YbaK_EbsC"/>
    <property type="match status" value="1"/>
</dbReference>
<evidence type="ECO:0000256" key="2">
    <source>
        <dbReference type="ARBA" id="ARBA00022917"/>
    </source>
</evidence>
<keyword evidence="3 4" id="KW-0456">Lyase</keyword>
<dbReference type="GO" id="GO:0016829">
    <property type="term" value="F:lyase activity"/>
    <property type="evidence" value="ECO:0007669"/>
    <property type="project" value="UniProtKB-KW"/>
</dbReference>
<dbReference type="CDD" id="cd00002">
    <property type="entry name" value="YbaK_deacylase"/>
    <property type="match status" value="1"/>
</dbReference>
<comment type="similarity">
    <text evidence="1 4">Belongs to the prolyl-tRNA editing family. YbaK/EbsC subfamily.</text>
</comment>
<comment type="caution">
    <text evidence="6">The sequence shown here is derived from an EMBL/GenBank/DDBJ whole genome shotgun (WGS) entry which is preliminary data.</text>
</comment>
<evidence type="ECO:0000313" key="7">
    <source>
        <dbReference type="Proteomes" id="UP000824176"/>
    </source>
</evidence>
<proteinExistence type="inferred from homology"/>
<dbReference type="SUPFAM" id="SSF55826">
    <property type="entry name" value="YbaK/ProRS associated domain"/>
    <property type="match status" value="1"/>
</dbReference>
<dbReference type="GO" id="GO:0006412">
    <property type="term" value="P:translation"/>
    <property type="evidence" value="ECO:0007669"/>
    <property type="project" value="UniProtKB-KW"/>
</dbReference>
<protein>
    <recommendedName>
        <fullName evidence="4">Cys-tRNA(Pro)/Cys-tRNA(Cys) deacylase</fullName>
        <ecNumber evidence="4">4.2.-.-</ecNumber>
    </recommendedName>
</protein>
<evidence type="ECO:0000256" key="3">
    <source>
        <dbReference type="ARBA" id="ARBA00023239"/>
    </source>
</evidence>
<dbReference type="InterPro" id="IPR036754">
    <property type="entry name" value="YbaK/aa-tRNA-synt-asso_dom_sf"/>
</dbReference>
<dbReference type="Proteomes" id="UP000824176">
    <property type="component" value="Unassembled WGS sequence"/>
</dbReference>
<evidence type="ECO:0000256" key="4">
    <source>
        <dbReference type="PIRNR" id="PIRNR006181"/>
    </source>
</evidence>
<name>A0A9D2GSL7_9BACT</name>
<accession>A0A9D2GSL7</accession>
<evidence type="ECO:0000313" key="6">
    <source>
        <dbReference type="EMBL" id="HIZ89298.1"/>
    </source>
</evidence>
<dbReference type="PIRSF" id="PIRSF006181">
    <property type="entry name" value="EbsC_YbaK"/>
    <property type="match status" value="1"/>
</dbReference>
<dbReference type="EMBL" id="DXAQ01000079">
    <property type="protein sequence ID" value="HIZ89298.1"/>
    <property type="molecule type" value="Genomic_DNA"/>
</dbReference>
<dbReference type="InterPro" id="IPR007214">
    <property type="entry name" value="YbaK/aa-tRNA-synth-assoc-dom"/>
</dbReference>
<reference evidence="6" key="1">
    <citation type="journal article" date="2021" name="PeerJ">
        <title>Extensive microbial diversity within the chicken gut microbiome revealed by metagenomics and culture.</title>
        <authorList>
            <person name="Gilroy R."/>
            <person name="Ravi A."/>
            <person name="Getino M."/>
            <person name="Pursley I."/>
            <person name="Horton D.L."/>
            <person name="Alikhan N.F."/>
            <person name="Baker D."/>
            <person name="Gharbi K."/>
            <person name="Hall N."/>
            <person name="Watson M."/>
            <person name="Adriaenssens E.M."/>
            <person name="Foster-Nyarko E."/>
            <person name="Jarju S."/>
            <person name="Secka A."/>
            <person name="Antonio M."/>
            <person name="Oren A."/>
            <person name="Chaudhuri R.R."/>
            <person name="La Ragione R."/>
            <person name="Hildebrand F."/>
            <person name="Pallen M.J."/>
        </authorList>
    </citation>
    <scope>NUCLEOTIDE SEQUENCE</scope>
    <source>
        <strain evidence="6">ChiW4-1371</strain>
    </source>
</reference>
<sequence>MKDKVPSTNAIRYLNEKKVPYTPMFYKYVEHGGTKVSAKELGVDEHKVIKTLIMENDRKEYFIILMHGDKEVSLKNMARLMNTKTVQPCTPETANRHSGYLVGGTSPFGTRTKMKVYIEKTILDLDKIYINGGRKGMLVEIDPKVLPEILDSQLVEVGI</sequence>
<dbReference type="PANTHER" id="PTHR30411">
    <property type="entry name" value="CYTOPLASMIC PROTEIN"/>
    <property type="match status" value="1"/>
</dbReference>
<evidence type="ECO:0000256" key="1">
    <source>
        <dbReference type="ARBA" id="ARBA00009798"/>
    </source>
</evidence>
<dbReference type="AlphaFoldDB" id="A0A9D2GSL7"/>
<gene>
    <name evidence="6" type="primary">ybaK</name>
    <name evidence="6" type="ORF">H9804_05075</name>
</gene>
<dbReference type="GO" id="GO:0002161">
    <property type="term" value="F:aminoacyl-tRNA deacylase activity"/>
    <property type="evidence" value="ECO:0007669"/>
    <property type="project" value="InterPro"/>
</dbReference>
<keyword evidence="2 4" id="KW-0648">Protein biosynthesis</keyword>
<reference evidence="6" key="2">
    <citation type="submission" date="2021-04" db="EMBL/GenBank/DDBJ databases">
        <authorList>
            <person name="Gilroy R."/>
        </authorList>
    </citation>
    <scope>NUCLEOTIDE SEQUENCE</scope>
    <source>
        <strain evidence="6">ChiW4-1371</strain>
    </source>
</reference>
<dbReference type="Gene3D" id="3.90.960.10">
    <property type="entry name" value="YbaK/aminoacyl-tRNA synthetase-associated domain"/>
    <property type="match status" value="1"/>
</dbReference>
<dbReference type="EC" id="4.2.-.-" evidence="4"/>
<dbReference type="PANTHER" id="PTHR30411:SF0">
    <property type="entry name" value="CYS-TRNA(PRO)_CYS-TRNA(CYS) DEACYLASE YBAK"/>
    <property type="match status" value="1"/>
</dbReference>
<evidence type="ECO:0000259" key="5">
    <source>
        <dbReference type="Pfam" id="PF04073"/>
    </source>
</evidence>
<dbReference type="InterPro" id="IPR004369">
    <property type="entry name" value="Prolyl-tRNA_editing_YbaK/EbsC"/>
</dbReference>